<protein>
    <submittedName>
        <fullName evidence="1">Uncharacterized protein</fullName>
    </submittedName>
</protein>
<name>A0A7W6N9R9_9HYPH</name>
<organism evidence="1 2">
    <name type="scientific">Microvirga flocculans</name>
    <dbReference type="NCBI Taxonomy" id="217168"/>
    <lineage>
        <taxon>Bacteria</taxon>
        <taxon>Pseudomonadati</taxon>
        <taxon>Pseudomonadota</taxon>
        <taxon>Alphaproteobacteria</taxon>
        <taxon>Hyphomicrobiales</taxon>
        <taxon>Methylobacteriaceae</taxon>
        <taxon>Microvirga</taxon>
    </lineage>
</organism>
<dbReference type="AlphaFoldDB" id="A0A7W6N9R9"/>
<accession>A0A7W6N9R9</accession>
<proteinExistence type="predicted"/>
<comment type="caution">
    <text evidence="1">The sequence shown here is derived from an EMBL/GenBank/DDBJ whole genome shotgun (WGS) entry which is preliminary data.</text>
</comment>
<reference evidence="1 2" key="1">
    <citation type="submission" date="2020-08" db="EMBL/GenBank/DDBJ databases">
        <title>Genomic Encyclopedia of Type Strains, Phase IV (KMG-IV): sequencing the most valuable type-strain genomes for metagenomic binning, comparative biology and taxonomic classification.</title>
        <authorList>
            <person name="Goeker M."/>
        </authorList>
    </citation>
    <scope>NUCLEOTIDE SEQUENCE [LARGE SCALE GENOMIC DNA]</scope>
    <source>
        <strain evidence="1 2">DSM 15743</strain>
    </source>
</reference>
<dbReference type="Proteomes" id="UP000519439">
    <property type="component" value="Unassembled WGS sequence"/>
</dbReference>
<dbReference type="EMBL" id="JACIDC010000018">
    <property type="protein sequence ID" value="MBB4042017.1"/>
    <property type="molecule type" value="Genomic_DNA"/>
</dbReference>
<keyword evidence="2" id="KW-1185">Reference proteome</keyword>
<gene>
    <name evidence="1" type="ORF">GGR34_003702</name>
</gene>
<evidence type="ECO:0000313" key="2">
    <source>
        <dbReference type="Proteomes" id="UP000519439"/>
    </source>
</evidence>
<dbReference type="RefSeq" id="WP_051435219.1">
    <property type="nucleotide sequence ID" value="NZ_JACIDC010000018.1"/>
</dbReference>
<evidence type="ECO:0000313" key="1">
    <source>
        <dbReference type="EMBL" id="MBB4042017.1"/>
    </source>
</evidence>
<sequence length="272" mass="30471">MSLVSFAIRICGERALVGKTYAEDRVYDSQIVPVDQTVPTESEPMIILSTDDDKSDVREWDLLRGSRELEVVFEMVLATFVLAKGKNGEQEIEIKIPHTDSGMEASLGFMQRQVMRALMDPLDPWAELFKEFTGRVIRTMGRRGASSEQGVRFAAKQLVLVCDPIPEPDFGEKIPPDSPWGRLIALMEADPNLVIYAQVLREEIENGDDLPSWRRFQASRGWTEARVRNAAFAPADRTETGEAKVMTEGVLERGAMVTVIDEDSDNPLPPED</sequence>